<keyword evidence="2 8" id="KW-0813">Transport</keyword>
<feature type="region of interest" description="Disordered" evidence="9">
    <location>
        <begin position="268"/>
        <end position="300"/>
    </location>
</feature>
<evidence type="ECO:0000259" key="11">
    <source>
        <dbReference type="Pfam" id="PF07885"/>
    </source>
</evidence>
<keyword evidence="3 8" id="KW-0812">Transmembrane</keyword>
<keyword evidence="5 8" id="KW-0406">Ion transport</keyword>
<keyword evidence="4 10" id="KW-1133">Transmembrane helix</keyword>
<dbReference type="PANTHER" id="PTHR11003:SF345">
    <property type="entry name" value="TWIK FAMILY OF POTASSIUM CHANNELS PROTEIN 18"/>
    <property type="match status" value="1"/>
</dbReference>
<keyword evidence="13" id="KW-1185">Reference proteome</keyword>
<feature type="transmembrane region" description="Helical" evidence="10">
    <location>
        <begin position="85"/>
        <end position="104"/>
    </location>
</feature>
<evidence type="ECO:0000256" key="7">
    <source>
        <dbReference type="ARBA" id="ARBA00023303"/>
    </source>
</evidence>
<feature type="transmembrane region" description="Helical" evidence="10">
    <location>
        <begin position="111"/>
        <end position="129"/>
    </location>
</feature>
<evidence type="ECO:0000256" key="6">
    <source>
        <dbReference type="ARBA" id="ARBA00023136"/>
    </source>
</evidence>
<feature type="compositionally biased region" description="Low complexity" evidence="9">
    <location>
        <begin position="283"/>
        <end position="300"/>
    </location>
</feature>
<sequence>MDFRKTKITCYKRVVVLVLYMLLGAVIFLQLEKTDEPNQVVAKRILESAKGELALQLKVNITDQEFLNLVKTIDQALEIQKRNDWTYMNALSFVLVSLTTIGYGDIVPRTLAGQSVFIIYAVIGIPWTVLTLKSTGEVTCFYIRKLVIFTEKVMCRRLTHDHIIAKCFMASFLFFLLYLVLTAFAFQHINNISYFEGFYATFVTASTIGFGDYTMDLNHLFDKYSSFTLALLLVSQIPVILFNLTTVSCFFDFAVEMLEKPRNVVNGSGVESAETMGDDSNDNRNNISTNDNNTSNIVNK</sequence>
<accession>A0A913YHB2</accession>
<evidence type="ECO:0000256" key="5">
    <source>
        <dbReference type="ARBA" id="ARBA00023065"/>
    </source>
</evidence>
<feature type="domain" description="Potassium channel" evidence="11">
    <location>
        <begin position="82"/>
        <end position="138"/>
    </location>
</feature>
<evidence type="ECO:0000313" key="13">
    <source>
        <dbReference type="Proteomes" id="UP000887567"/>
    </source>
</evidence>
<dbReference type="InterPro" id="IPR003280">
    <property type="entry name" value="2pore_dom_K_chnl"/>
</dbReference>
<dbReference type="AlphaFoldDB" id="A0A913YHB2"/>
<dbReference type="RefSeq" id="XP_028514459.1">
    <property type="nucleotide sequence ID" value="XM_028658658.1"/>
</dbReference>
<evidence type="ECO:0000256" key="1">
    <source>
        <dbReference type="ARBA" id="ARBA00004141"/>
    </source>
</evidence>
<name>A0A913YHB2_EXADI</name>
<evidence type="ECO:0000256" key="10">
    <source>
        <dbReference type="SAM" id="Phobius"/>
    </source>
</evidence>
<proteinExistence type="inferred from homology"/>
<dbReference type="GO" id="GO:0005886">
    <property type="term" value="C:plasma membrane"/>
    <property type="evidence" value="ECO:0007669"/>
    <property type="project" value="TreeGrafter"/>
</dbReference>
<comment type="subcellular location">
    <subcellularLocation>
        <location evidence="1">Membrane</location>
        <topology evidence="1">Multi-pass membrane protein</topology>
    </subcellularLocation>
</comment>
<dbReference type="OrthoDB" id="297496at2759"/>
<evidence type="ECO:0000256" key="2">
    <source>
        <dbReference type="ARBA" id="ARBA00022448"/>
    </source>
</evidence>
<feature type="transmembrane region" description="Helical" evidence="10">
    <location>
        <begin position="198"/>
        <end position="215"/>
    </location>
</feature>
<dbReference type="GeneID" id="110237547"/>
<dbReference type="Gene3D" id="1.10.287.70">
    <property type="match status" value="1"/>
</dbReference>
<evidence type="ECO:0000256" key="8">
    <source>
        <dbReference type="RuleBase" id="RU003857"/>
    </source>
</evidence>
<feature type="domain" description="Potassium channel" evidence="11">
    <location>
        <begin position="175"/>
        <end position="239"/>
    </location>
</feature>
<dbReference type="KEGG" id="epa:110237547"/>
<dbReference type="GO" id="GO:0015271">
    <property type="term" value="F:outward rectifier potassium channel activity"/>
    <property type="evidence" value="ECO:0007669"/>
    <property type="project" value="TreeGrafter"/>
</dbReference>
<keyword evidence="7 8" id="KW-0407">Ion channel</keyword>
<dbReference type="Pfam" id="PF07885">
    <property type="entry name" value="Ion_trans_2"/>
    <property type="match status" value="2"/>
</dbReference>
<organism evidence="12 13">
    <name type="scientific">Exaiptasia diaphana</name>
    <name type="common">Tropical sea anemone</name>
    <name type="synonym">Aiptasia pulchella</name>
    <dbReference type="NCBI Taxonomy" id="2652724"/>
    <lineage>
        <taxon>Eukaryota</taxon>
        <taxon>Metazoa</taxon>
        <taxon>Cnidaria</taxon>
        <taxon>Anthozoa</taxon>
        <taxon>Hexacorallia</taxon>
        <taxon>Actiniaria</taxon>
        <taxon>Aiptasiidae</taxon>
        <taxon>Exaiptasia</taxon>
    </lineage>
</organism>
<dbReference type="SUPFAM" id="SSF81324">
    <property type="entry name" value="Voltage-gated potassium channels"/>
    <property type="match status" value="2"/>
</dbReference>
<comment type="similarity">
    <text evidence="8">Belongs to the two pore domain potassium channel (TC 1.A.1.8) family.</text>
</comment>
<evidence type="ECO:0000256" key="4">
    <source>
        <dbReference type="ARBA" id="ARBA00022989"/>
    </source>
</evidence>
<protein>
    <recommendedName>
        <fullName evidence="11">Potassium channel domain-containing protein</fullName>
    </recommendedName>
</protein>
<dbReference type="PRINTS" id="PR01333">
    <property type="entry name" value="2POREKCHANEL"/>
</dbReference>
<feature type="transmembrane region" description="Helical" evidence="10">
    <location>
        <begin position="227"/>
        <end position="253"/>
    </location>
</feature>
<keyword evidence="6 10" id="KW-0472">Membrane</keyword>
<dbReference type="GO" id="GO:0022841">
    <property type="term" value="F:potassium ion leak channel activity"/>
    <property type="evidence" value="ECO:0007669"/>
    <property type="project" value="TreeGrafter"/>
</dbReference>
<feature type="transmembrane region" description="Helical" evidence="10">
    <location>
        <begin position="163"/>
        <end position="186"/>
    </location>
</feature>
<evidence type="ECO:0000256" key="9">
    <source>
        <dbReference type="SAM" id="MobiDB-lite"/>
    </source>
</evidence>
<reference evidence="12" key="1">
    <citation type="submission" date="2022-11" db="UniProtKB">
        <authorList>
            <consortium name="EnsemblMetazoa"/>
        </authorList>
    </citation>
    <scope>IDENTIFICATION</scope>
</reference>
<dbReference type="PANTHER" id="PTHR11003">
    <property type="entry name" value="POTASSIUM CHANNEL, SUBFAMILY K"/>
    <property type="match status" value="1"/>
</dbReference>
<evidence type="ECO:0000313" key="12">
    <source>
        <dbReference type="EnsemblMetazoa" id="XP_028514459.1"/>
    </source>
</evidence>
<feature type="transmembrane region" description="Helical" evidence="10">
    <location>
        <begin position="14"/>
        <end position="31"/>
    </location>
</feature>
<dbReference type="Proteomes" id="UP000887567">
    <property type="component" value="Unplaced"/>
</dbReference>
<dbReference type="EnsemblMetazoa" id="XM_028658658.1">
    <property type="protein sequence ID" value="XP_028514459.1"/>
    <property type="gene ID" value="LOC110237547"/>
</dbReference>
<dbReference type="OMA" id="THDHIIA"/>
<evidence type="ECO:0000256" key="3">
    <source>
        <dbReference type="ARBA" id="ARBA00022692"/>
    </source>
</evidence>
<dbReference type="InterPro" id="IPR013099">
    <property type="entry name" value="K_chnl_dom"/>
</dbReference>
<dbReference type="GO" id="GO:0030322">
    <property type="term" value="P:stabilization of membrane potential"/>
    <property type="evidence" value="ECO:0007669"/>
    <property type="project" value="TreeGrafter"/>
</dbReference>